<dbReference type="InterPro" id="IPR036152">
    <property type="entry name" value="Asp/glu_Ase-like_sf"/>
</dbReference>
<organism evidence="2 3">
    <name type="scientific">Ornithinimicrobium avium</name>
    <dbReference type="NCBI Taxonomy" id="2283195"/>
    <lineage>
        <taxon>Bacteria</taxon>
        <taxon>Bacillati</taxon>
        <taxon>Actinomycetota</taxon>
        <taxon>Actinomycetes</taxon>
        <taxon>Micrococcales</taxon>
        <taxon>Ornithinimicrobiaceae</taxon>
        <taxon>Ornithinimicrobium</taxon>
    </lineage>
</organism>
<dbReference type="PIRSF" id="PIRSF500176">
    <property type="entry name" value="L_ASNase"/>
    <property type="match status" value="1"/>
</dbReference>
<dbReference type="KEGG" id="orn:DV701_09835"/>
<dbReference type="EMBL" id="CP031229">
    <property type="protein sequence ID" value="AXH96380.1"/>
    <property type="molecule type" value="Genomic_DNA"/>
</dbReference>
<evidence type="ECO:0000259" key="1">
    <source>
        <dbReference type="Pfam" id="PF00710"/>
    </source>
</evidence>
<reference evidence="2 3" key="1">
    <citation type="submission" date="2018-07" db="EMBL/GenBank/DDBJ databases">
        <title>Complete genome sequencing of Ornithinimicrobium sp. AMA3305.</title>
        <authorList>
            <person name="Bae J.-W."/>
        </authorList>
    </citation>
    <scope>NUCLEOTIDE SEQUENCE [LARGE SCALE GENOMIC DNA]</scope>
    <source>
        <strain evidence="2 3">AMA3305</strain>
    </source>
</reference>
<dbReference type="Proteomes" id="UP000253790">
    <property type="component" value="Chromosome"/>
</dbReference>
<keyword evidence="3" id="KW-1185">Reference proteome</keyword>
<proteinExistence type="predicted"/>
<dbReference type="InterPro" id="IPR027474">
    <property type="entry name" value="L-asparaginase_N"/>
</dbReference>
<evidence type="ECO:0000313" key="3">
    <source>
        <dbReference type="Proteomes" id="UP000253790"/>
    </source>
</evidence>
<feature type="domain" description="L-asparaginase N-terminal" evidence="1">
    <location>
        <begin position="3"/>
        <end position="62"/>
    </location>
</feature>
<dbReference type="PROSITE" id="PS51732">
    <property type="entry name" value="ASN_GLN_ASE_3"/>
    <property type="match status" value="1"/>
</dbReference>
<dbReference type="GO" id="GO:0004067">
    <property type="term" value="F:asparaginase activity"/>
    <property type="evidence" value="ECO:0007669"/>
    <property type="project" value="UniProtKB-UniRule"/>
</dbReference>
<dbReference type="AlphaFoldDB" id="A0A345NMX2"/>
<dbReference type="RefSeq" id="WP_114928145.1">
    <property type="nucleotide sequence ID" value="NZ_CP031229.1"/>
</dbReference>
<protein>
    <recommendedName>
        <fullName evidence="1">L-asparaginase N-terminal domain-containing protein</fullName>
    </recommendedName>
</protein>
<dbReference type="InterPro" id="IPR006034">
    <property type="entry name" value="Asparaginase/glutaminase-like"/>
</dbReference>
<dbReference type="InterPro" id="IPR037152">
    <property type="entry name" value="L-asparaginase_N_sf"/>
</dbReference>
<dbReference type="Pfam" id="PF00710">
    <property type="entry name" value="Asparaginase"/>
    <property type="match status" value="1"/>
</dbReference>
<dbReference type="PIRSF" id="PIRSF001220">
    <property type="entry name" value="L-ASNase_gatD"/>
    <property type="match status" value="1"/>
</dbReference>
<name>A0A345NMX2_9MICO</name>
<gene>
    <name evidence="2" type="ORF">DV701_09835</name>
</gene>
<dbReference type="Gene3D" id="3.40.50.1170">
    <property type="entry name" value="L-asparaginase, N-terminal domain"/>
    <property type="match status" value="1"/>
</dbReference>
<evidence type="ECO:0000313" key="2">
    <source>
        <dbReference type="EMBL" id="AXH96380.1"/>
    </source>
</evidence>
<dbReference type="SUPFAM" id="SSF53774">
    <property type="entry name" value="Glutaminase/Asparaginase"/>
    <property type="match status" value="1"/>
</dbReference>
<sequence length="65" mass="6464">MRRVAVGSLGGTITMTGGPQGAQPRLGAADLLAGVAGEDLQVEAETLEQLPSASLTPAHVLRAVG</sequence>
<accession>A0A345NMX2</accession>